<dbReference type="Proteomes" id="UP000626786">
    <property type="component" value="Unassembled WGS sequence"/>
</dbReference>
<evidence type="ECO:0000313" key="1">
    <source>
        <dbReference type="EMBL" id="MBD7983787.1"/>
    </source>
</evidence>
<proteinExistence type="predicted"/>
<keyword evidence="2" id="KW-1185">Reference proteome</keyword>
<evidence type="ECO:0008006" key="3">
    <source>
        <dbReference type="Google" id="ProtNLM"/>
    </source>
</evidence>
<reference evidence="1 2" key="1">
    <citation type="submission" date="2020-08" db="EMBL/GenBank/DDBJ databases">
        <title>A Genomic Blueprint of the Chicken Gut Microbiome.</title>
        <authorList>
            <person name="Gilroy R."/>
            <person name="Ravi A."/>
            <person name="Getino M."/>
            <person name="Pursley I."/>
            <person name="Horton D.L."/>
            <person name="Alikhan N.-F."/>
            <person name="Baker D."/>
            <person name="Gharbi K."/>
            <person name="Hall N."/>
            <person name="Watson M."/>
            <person name="Adriaenssens E.M."/>
            <person name="Foster-Nyarko E."/>
            <person name="Jarju S."/>
            <person name="Secka A."/>
            <person name="Antonio M."/>
            <person name="Oren A."/>
            <person name="Chaudhuri R."/>
            <person name="La Ragione R.M."/>
            <person name="Hildebrand F."/>
            <person name="Pallen M.J."/>
        </authorList>
    </citation>
    <scope>NUCLEOTIDE SEQUENCE [LARGE SCALE GENOMIC DNA]</scope>
    <source>
        <strain evidence="1 2">Sa2YVA2</strain>
    </source>
</reference>
<name>A0ABR8U6Z0_9BACL</name>
<evidence type="ECO:0000313" key="2">
    <source>
        <dbReference type="Proteomes" id="UP000626786"/>
    </source>
</evidence>
<protein>
    <recommendedName>
        <fullName evidence="3">DUF4358 domain-containing protein</fullName>
    </recommendedName>
</protein>
<accession>A0ABR8U6Z0</accession>
<gene>
    <name evidence="1" type="ORF">H9649_04275</name>
</gene>
<dbReference type="RefSeq" id="WP_191693479.1">
    <property type="nucleotide sequence ID" value="NZ_JACSQN010000003.1"/>
</dbReference>
<sequence>MKKNKFTILTLLVVVGLAGSIFVYTNAYNADEINGNEVDTELKNQASLVDEKREVVTSDNDSEEINYRELVNSDIEKNINLNLTIENDFDKIQRTADIEIEKQDDMEMIKTVYTNTETGKSILVAQSTNELGNAEKYADEIKNKWYTGEKLEELLVKDYRAIVRQGSEDESGLYVVTNDYVYSFIGDRLDVLLELAEKTPFK</sequence>
<dbReference type="EMBL" id="JACSQN010000003">
    <property type="protein sequence ID" value="MBD7983787.1"/>
    <property type="molecule type" value="Genomic_DNA"/>
</dbReference>
<comment type="caution">
    <text evidence="1">The sequence shown here is derived from an EMBL/GenBank/DDBJ whole genome shotgun (WGS) entry which is preliminary data.</text>
</comment>
<organism evidence="1 2">
    <name type="scientific">Sporosarcina quadrami</name>
    <dbReference type="NCBI Taxonomy" id="2762234"/>
    <lineage>
        <taxon>Bacteria</taxon>
        <taxon>Bacillati</taxon>
        <taxon>Bacillota</taxon>
        <taxon>Bacilli</taxon>
        <taxon>Bacillales</taxon>
        <taxon>Caryophanaceae</taxon>
        <taxon>Sporosarcina</taxon>
    </lineage>
</organism>